<evidence type="ECO:0000256" key="7">
    <source>
        <dbReference type="ARBA" id="ARBA00022840"/>
    </source>
</evidence>
<evidence type="ECO:0000256" key="2">
    <source>
        <dbReference type="ARBA" id="ARBA00009156"/>
    </source>
</evidence>
<dbReference type="GO" id="GO:0006163">
    <property type="term" value="P:purine nucleotide metabolic process"/>
    <property type="evidence" value="ECO:0007669"/>
    <property type="project" value="UniProtKB-ARBA"/>
</dbReference>
<comment type="caution">
    <text evidence="14">The sequence shown here is derived from an EMBL/GenBank/DDBJ whole genome shotgun (WGS) entry which is preliminary data.</text>
</comment>
<evidence type="ECO:0000256" key="5">
    <source>
        <dbReference type="ARBA" id="ARBA00022741"/>
    </source>
</evidence>
<evidence type="ECO:0000256" key="12">
    <source>
        <dbReference type="ARBA" id="ARBA00076706"/>
    </source>
</evidence>
<dbReference type="Gene3D" id="3.30.420.40">
    <property type="match status" value="2"/>
</dbReference>
<dbReference type="GO" id="GO:1901701">
    <property type="term" value="P:cellular response to oxygen-containing compound"/>
    <property type="evidence" value="ECO:0007669"/>
    <property type="project" value="UniProtKB-ARBA"/>
</dbReference>
<dbReference type="Pfam" id="PF00370">
    <property type="entry name" value="FGGY_N"/>
    <property type="match status" value="1"/>
</dbReference>
<keyword evidence="6" id="KW-0418">Kinase</keyword>
<dbReference type="GO" id="GO:0009617">
    <property type="term" value="P:response to bacterium"/>
    <property type="evidence" value="ECO:0007669"/>
    <property type="project" value="UniProtKB-ARBA"/>
</dbReference>
<keyword evidence="15" id="KW-1185">Reference proteome</keyword>
<evidence type="ECO:0000256" key="9">
    <source>
        <dbReference type="ARBA" id="ARBA00057196"/>
    </source>
</evidence>
<dbReference type="GO" id="GO:0046496">
    <property type="term" value="P:nicotinamide nucleotide metabolic process"/>
    <property type="evidence" value="ECO:0007669"/>
    <property type="project" value="UniProtKB-ARBA"/>
</dbReference>
<keyword evidence="5" id="KW-0547">Nucleotide-binding</keyword>
<comment type="function">
    <text evidence="9">Acts as a modulator of macrophage activation through control of glucose metabolism.</text>
</comment>
<evidence type="ECO:0000256" key="10">
    <source>
        <dbReference type="ARBA" id="ARBA00066341"/>
    </source>
</evidence>
<dbReference type="FunFam" id="3.30.420.40:FF:000132">
    <property type="entry name" value="Sedoheptulokinase"/>
    <property type="match status" value="1"/>
</dbReference>
<dbReference type="GO" id="GO:0005524">
    <property type="term" value="F:ATP binding"/>
    <property type="evidence" value="ECO:0007669"/>
    <property type="project" value="UniProtKB-KW"/>
</dbReference>
<keyword evidence="3" id="KW-0963">Cytoplasm</keyword>
<keyword evidence="7" id="KW-0067">ATP-binding</keyword>
<dbReference type="GO" id="GO:0005829">
    <property type="term" value="C:cytosol"/>
    <property type="evidence" value="ECO:0007669"/>
    <property type="project" value="TreeGrafter"/>
</dbReference>
<evidence type="ECO:0000259" key="13">
    <source>
        <dbReference type="Pfam" id="PF00370"/>
    </source>
</evidence>
<reference evidence="14" key="2">
    <citation type="submission" date="2017-10" db="EMBL/GenBank/DDBJ databases">
        <title>Ladona fulva Genome sequencing and assembly.</title>
        <authorList>
            <person name="Murali S."/>
            <person name="Richards S."/>
            <person name="Bandaranaike D."/>
            <person name="Bellair M."/>
            <person name="Blankenburg K."/>
            <person name="Chao H."/>
            <person name="Dinh H."/>
            <person name="Doddapaneni H."/>
            <person name="Dugan-Rocha S."/>
            <person name="Elkadiri S."/>
            <person name="Gnanaolivu R."/>
            <person name="Hernandez B."/>
            <person name="Skinner E."/>
            <person name="Javaid M."/>
            <person name="Lee S."/>
            <person name="Li M."/>
            <person name="Ming W."/>
            <person name="Munidasa M."/>
            <person name="Muniz J."/>
            <person name="Nguyen L."/>
            <person name="Hughes D."/>
            <person name="Osuji N."/>
            <person name="Pu L.-L."/>
            <person name="Puazo M."/>
            <person name="Qu C."/>
            <person name="Quiroz J."/>
            <person name="Raj R."/>
            <person name="Weissenberger G."/>
            <person name="Xin Y."/>
            <person name="Zou X."/>
            <person name="Han Y."/>
            <person name="Worley K."/>
            <person name="Muzny D."/>
            <person name="Gibbs R."/>
        </authorList>
    </citation>
    <scope>NUCLEOTIDE SEQUENCE</scope>
    <source>
        <strain evidence="14">Sampled in the wild</strain>
    </source>
</reference>
<dbReference type="OrthoDB" id="10264182at2759"/>
<dbReference type="AlphaFoldDB" id="A0A8K0K3F0"/>
<evidence type="ECO:0000256" key="11">
    <source>
        <dbReference type="ARBA" id="ARBA00069425"/>
    </source>
</evidence>
<dbReference type="Proteomes" id="UP000792457">
    <property type="component" value="Unassembled WGS sequence"/>
</dbReference>
<gene>
    <name evidence="14" type="ORF">J437_LFUL006583</name>
</gene>
<reference evidence="14" key="1">
    <citation type="submission" date="2013-04" db="EMBL/GenBank/DDBJ databases">
        <authorList>
            <person name="Qu J."/>
            <person name="Murali S.C."/>
            <person name="Bandaranaike D."/>
            <person name="Bellair M."/>
            <person name="Blankenburg K."/>
            <person name="Chao H."/>
            <person name="Dinh H."/>
            <person name="Doddapaneni H."/>
            <person name="Downs B."/>
            <person name="Dugan-Rocha S."/>
            <person name="Elkadiri S."/>
            <person name="Gnanaolivu R.D."/>
            <person name="Hernandez B."/>
            <person name="Javaid M."/>
            <person name="Jayaseelan J.C."/>
            <person name="Lee S."/>
            <person name="Li M."/>
            <person name="Ming W."/>
            <person name="Munidasa M."/>
            <person name="Muniz J."/>
            <person name="Nguyen L."/>
            <person name="Ongeri F."/>
            <person name="Osuji N."/>
            <person name="Pu L.-L."/>
            <person name="Puazo M."/>
            <person name="Qu C."/>
            <person name="Quiroz J."/>
            <person name="Raj R."/>
            <person name="Weissenberger G."/>
            <person name="Xin Y."/>
            <person name="Zou X."/>
            <person name="Han Y."/>
            <person name="Richards S."/>
            <person name="Worley K."/>
            <person name="Muzny D."/>
            <person name="Gibbs R."/>
        </authorList>
    </citation>
    <scope>NUCLEOTIDE SEQUENCE</scope>
    <source>
        <strain evidence="14">Sampled in the wild</strain>
    </source>
</reference>
<dbReference type="EMBL" id="KZ308300">
    <property type="protein sequence ID" value="KAG8226874.1"/>
    <property type="molecule type" value="Genomic_DNA"/>
</dbReference>
<accession>A0A8K0K3F0</accession>
<evidence type="ECO:0000313" key="15">
    <source>
        <dbReference type="Proteomes" id="UP000792457"/>
    </source>
</evidence>
<evidence type="ECO:0000313" key="14">
    <source>
        <dbReference type="EMBL" id="KAG8226874.1"/>
    </source>
</evidence>
<organism evidence="14 15">
    <name type="scientific">Ladona fulva</name>
    <name type="common">Scarce chaser dragonfly</name>
    <name type="synonym">Libellula fulva</name>
    <dbReference type="NCBI Taxonomy" id="123851"/>
    <lineage>
        <taxon>Eukaryota</taxon>
        <taxon>Metazoa</taxon>
        <taxon>Ecdysozoa</taxon>
        <taxon>Arthropoda</taxon>
        <taxon>Hexapoda</taxon>
        <taxon>Insecta</taxon>
        <taxon>Pterygota</taxon>
        <taxon>Palaeoptera</taxon>
        <taxon>Odonata</taxon>
        <taxon>Epiprocta</taxon>
        <taxon>Anisoptera</taxon>
        <taxon>Libelluloidea</taxon>
        <taxon>Libellulidae</taxon>
        <taxon>Ladona</taxon>
    </lineage>
</organism>
<dbReference type="InterPro" id="IPR043129">
    <property type="entry name" value="ATPase_NBD"/>
</dbReference>
<dbReference type="InterPro" id="IPR018484">
    <property type="entry name" value="FGGY_N"/>
</dbReference>
<keyword evidence="4" id="KW-0808">Transferase</keyword>
<evidence type="ECO:0000256" key="4">
    <source>
        <dbReference type="ARBA" id="ARBA00022679"/>
    </source>
</evidence>
<dbReference type="SUPFAM" id="SSF53067">
    <property type="entry name" value="Actin-like ATPase domain"/>
    <property type="match status" value="1"/>
</dbReference>
<dbReference type="GO" id="GO:0006071">
    <property type="term" value="P:glycerol metabolic process"/>
    <property type="evidence" value="ECO:0007669"/>
    <property type="project" value="TreeGrafter"/>
</dbReference>
<dbReference type="FunFam" id="3.30.420.40:FF:000111">
    <property type="entry name" value="Sedoheptulokinase"/>
    <property type="match status" value="1"/>
</dbReference>
<proteinExistence type="inferred from homology"/>
<evidence type="ECO:0000256" key="8">
    <source>
        <dbReference type="ARBA" id="ARBA00052736"/>
    </source>
</evidence>
<comment type="similarity">
    <text evidence="2">Belongs to the FGGY kinase family.</text>
</comment>
<dbReference type="PANTHER" id="PTHR10196">
    <property type="entry name" value="SUGAR KINASE"/>
    <property type="match status" value="1"/>
</dbReference>
<dbReference type="GO" id="GO:0050277">
    <property type="term" value="F:sedoheptulokinase activity"/>
    <property type="evidence" value="ECO:0007669"/>
    <property type="project" value="UniProtKB-EC"/>
</dbReference>
<evidence type="ECO:0000256" key="6">
    <source>
        <dbReference type="ARBA" id="ARBA00022777"/>
    </source>
</evidence>
<feature type="domain" description="Carbohydrate kinase FGGY N-terminal" evidence="13">
    <location>
        <begin position="6"/>
        <end position="95"/>
    </location>
</feature>
<protein>
    <recommendedName>
        <fullName evidence="11">Sedoheptulokinase</fullName>
        <ecNumber evidence="10">2.7.1.14</ecNumber>
    </recommendedName>
    <alternativeName>
        <fullName evidence="12">Carbohydrate kinase-like protein</fullName>
    </alternativeName>
</protein>
<dbReference type="GO" id="GO:0006091">
    <property type="term" value="P:generation of precursor metabolites and energy"/>
    <property type="evidence" value="ECO:0007669"/>
    <property type="project" value="UniProtKB-ARBA"/>
</dbReference>
<evidence type="ECO:0000256" key="3">
    <source>
        <dbReference type="ARBA" id="ARBA00022490"/>
    </source>
</evidence>
<comment type="catalytic activity">
    <reaction evidence="8">
        <text>sedoheptulose + ATP = D-sedoheptulose 7-phosphate + ADP + H(+)</text>
        <dbReference type="Rhea" id="RHEA:23844"/>
        <dbReference type="ChEBI" id="CHEBI:15378"/>
        <dbReference type="ChEBI" id="CHEBI:16802"/>
        <dbReference type="ChEBI" id="CHEBI:30616"/>
        <dbReference type="ChEBI" id="CHEBI:57483"/>
        <dbReference type="ChEBI" id="CHEBI:456216"/>
        <dbReference type="EC" id="2.7.1.14"/>
    </reaction>
</comment>
<evidence type="ECO:0000256" key="1">
    <source>
        <dbReference type="ARBA" id="ARBA00004496"/>
    </source>
</evidence>
<dbReference type="EC" id="2.7.1.14" evidence="10"/>
<comment type="subcellular location">
    <subcellularLocation>
        <location evidence="1">Cytoplasm</location>
    </subcellularLocation>
</comment>
<dbReference type="PANTHER" id="PTHR10196:SF67">
    <property type="entry name" value="SEDOHEPTULOKINASE"/>
    <property type="match status" value="1"/>
</dbReference>
<name>A0A8K0K3F0_LADFU</name>
<dbReference type="GO" id="GO:0071396">
    <property type="term" value="P:cellular response to lipid"/>
    <property type="evidence" value="ECO:0007669"/>
    <property type="project" value="UniProtKB-ARBA"/>
</dbReference>
<dbReference type="GO" id="GO:1901135">
    <property type="term" value="P:carbohydrate derivative metabolic process"/>
    <property type="evidence" value="ECO:0007669"/>
    <property type="project" value="UniProtKB-ARBA"/>
</dbReference>
<sequence>MANEKYILGVDIGTTSVKACIISHSTRQIVSRQVKDTRAGGVPSELGVEGNKQDAPTILSALYYCISRLSRDMLRSVTHIGICGQMHGVMLWDGEAIANVAARQAENTASGGLTDQRLEVPPGSVSSVYTWQDSRCSPEFLKSLPKPQASHLKLSSGYGCATLFWKQRYQPQKLQSSPHNRAGTVQDFIVTLLCGLPHAIMSVQNAASWGYFDSEAMSWETDLLAENDFPVHLLPPKVIQSGSIAGNLVNSWYGIPAGTPIGAALGDLPCSVFATLVSNTDAVMNVSTSAQLAFVMPEGFRPLPLSEQESPDASSKQFYSGPVQYFPYFGGKYLSVAASLNGGNVLAAYVAALQRWVGELSGGKHGVPQAKVWECILKLGEAEEGSSSSLKIHPILFGERHCPEERASVVGIGPSSLGLGPITQALCAGLVDNIHSMMSKEELISCGIKRLLGVGSALTRNKVLQSCVKEKYGCKEGEDTGDAPHLEVVFTSGGDAAFGAALAML</sequence>
<dbReference type="CDD" id="cd07777">
    <property type="entry name" value="ASKHA_NBD_FGGY_SHK"/>
    <property type="match status" value="1"/>
</dbReference>